<feature type="transmembrane region" description="Helical" evidence="10">
    <location>
        <begin position="141"/>
        <end position="162"/>
    </location>
</feature>
<evidence type="ECO:0000256" key="9">
    <source>
        <dbReference type="ARBA" id="ARBA00023264"/>
    </source>
</evidence>
<keyword evidence="1 10" id="KW-1003">Cell membrane</keyword>
<proteinExistence type="inferred from homology"/>
<comment type="pathway">
    <text evidence="10">Lipid metabolism; phospholipid metabolism.</text>
</comment>
<dbReference type="SMART" id="SM01207">
    <property type="entry name" value="G3P_acyltransf"/>
    <property type="match status" value="1"/>
</dbReference>
<keyword evidence="12" id="KW-1185">Reference proteome</keyword>
<feature type="transmembrane region" description="Helical" evidence="10">
    <location>
        <begin position="168"/>
        <end position="186"/>
    </location>
</feature>
<dbReference type="KEGG" id="thyd:TTHT_1012"/>
<dbReference type="AlphaFoldDB" id="A0A7R6SZA5"/>
<dbReference type="GO" id="GO:0008654">
    <property type="term" value="P:phospholipid biosynthetic process"/>
    <property type="evidence" value="ECO:0007669"/>
    <property type="project" value="UniProtKB-UniRule"/>
</dbReference>
<evidence type="ECO:0000256" key="8">
    <source>
        <dbReference type="ARBA" id="ARBA00023209"/>
    </source>
</evidence>
<keyword evidence="3 10" id="KW-0808">Transferase</keyword>
<keyword evidence="6 10" id="KW-0443">Lipid metabolism</keyword>
<dbReference type="GO" id="GO:0043772">
    <property type="term" value="F:acyl-phosphate glycerol-3-phosphate acyltransferase activity"/>
    <property type="evidence" value="ECO:0007669"/>
    <property type="project" value="UniProtKB-UniRule"/>
</dbReference>
<keyword evidence="2 10" id="KW-0444">Lipid biosynthesis</keyword>
<accession>A0A7R6SZA5</accession>
<keyword evidence="7 10" id="KW-0472">Membrane</keyword>
<evidence type="ECO:0000256" key="1">
    <source>
        <dbReference type="ARBA" id="ARBA00022475"/>
    </source>
</evidence>
<feature type="transmembrane region" description="Helical" evidence="10">
    <location>
        <begin position="7"/>
        <end position="25"/>
    </location>
</feature>
<keyword evidence="4 10" id="KW-0812">Transmembrane</keyword>
<dbReference type="UniPathway" id="UPA00085"/>
<evidence type="ECO:0000313" key="11">
    <source>
        <dbReference type="EMBL" id="BBB32552.1"/>
    </source>
</evidence>
<feature type="transmembrane region" description="Helical" evidence="10">
    <location>
        <begin position="52"/>
        <end position="70"/>
    </location>
</feature>
<dbReference type="GO" id="GO:0005886">
    <property type="term" value="C:plasma membrane"/>
    <property type="evidence" value="ECO:0007669"/>
    <property type="project" value="UniProtKB-SubCell"/>
</dbReference>
<keyword evidence="5 10" id="KW-1133">Transmembrane helix</keyword>
<organism evidence="11 12">
    <name type="scientific">Thermotomaculum hydrothermale</name>
    <dbReference type="NCBI Taxonomy" id="981385"/>
    <lineage>
        <taxon>Bacteria</taxon>
        <taxon>Pseudomonadati</taxon>
        <taxon>Acidobacteriota</taxon>
        <taxon>Holophagae</taxon>
        <taxon>Thermotomaculales</taxon>
        <taxon>Thermotomaculaceae</taxon>
        <taxon>Thermotomaculum</taxon>
    </lineage>
</organism>
<evidence type="ECO:0000256" key="2">
    <source>
        <dbReference type="ARBA" id="ARBA00022516"/>
    </source>
</evidence>
<evidence type="ECO:0000313" key="12">
    <source>
        <dbReference type="Proteomes" id="UP000595564"/>
    </source>
</evidence>
<dbReference type="Proteomes" id="UP000595564">
    <property type="component" value="Chromosome"/>
</dbReference>
<dbReference type="HAMAP" id="MF_01043">
    <property type="entry name" value="PlsY"/>
    <property type="match status" value="1"/>
</dbReference>
<reference evidence="11 12" key="1">
    <citation type="journal article" date="2012" name="Extremophiles">
        <title>Thermotomaculum hydrothermale gen. nov., sp. nov., a novel heterotrophic thermophile within the phylum Acidobacteria from a deep-sea hydrothermal vent chimney in the Southern Okinawa Trough.</title>
        <authorList>
            <person name="Izumi H."/>
            <person name="Nunoura T."/>
            <person name="Miyazaki M."/>
            <person name="Mino S."/>
            <person name="Toki T."/>
            <person name="Takai K."/>
            <person name="Sako Y."/>
            <person name="Sawabe T."/>
            <person name="Nakagawa S."/>
        </authorList>
    </citation>
    <scope>NUCLEOTIDE SEQUENCE [LARGE SCALE GENOMIC DNA]</scope>
    <source>
        <strain evidence="11 12">AC55</strain>
    </source>
</reference>
<evidence type="ECO:0000256" key="6">
    <source>
        <dbReference type="ARBA" id="ARBA00023098"/>
    </source>
</evidence>
<dbReference type="PANTHER" id="PTHR30309:SF0">
    <property type="entry name" value="GLYCEROL-3-PHOSPHATE ACYLTRANSFERASE-RELATED"/>
    <property type="match status" value="1"/>
</dbReference>
<feature type="transmembrane region" description="Helical" evidence="10">
    <location>
        <begin position="82"/>
        <end position="101"/>
    </location>
</feature>
<keyword evidence="9 10" id="KW-1208">Phospholipid metabolism</keyword>
<dbReference type="Pfam" id="PF02660">
    <property type="entry name" value="G3P_acyltransf"/>
    <property type="match status" value="1"/>
</dbReference>
<evidence type="ECO:0000256" key="7">
    <source>
        <dbReference type="ARBA" id="ARBA00023136"/>
    </source>
</evidence>
<dbReference type="PANTHER" id="PTHR30309">
    <property type="entry name" value="INNER MEMBRANE PROTEIN YGIH"/>
    <property type="match status" value="1"/>
</dbReference>
<gene>
    <name evidence="10 11" type="primary">plsY</name>
    <name evidence="11" type="ORF">TTHT_1012</name>
</gene>
<keyword evidence="8 10" id="KW-0594">Phospholipid biosynthesis</keyword>
<comment type="subunit">
    <text evidence="10">Probably interacts with PlsX.</text>
</comment>
<dbReference type="EMBL" id="AP017470">
    <property type="protein sequence ID" value="BBB32552.1"/>
    <property type="molecule type" value="Genomic_DNA"/>
</dbReference>
<comment type="catalytic activity">
    <reaction evidence="10">
        <text>an acyl phosphate + sn-glycerol 3-phosphate = a 1-acyl-sn-glycero-3-phosphate + phosphate</text>
        <dbReference type="Rhea" id="RHEA:34075"/>
        <dbReference type="ChEBI" id="CHEBI:43474"/>
        <dbReference type="ChEBI" id="CHEBI:57597"/>
        <dbReference type="ChEBI" id="CHEBI:57970"/>
        <dbReference type="ChEBI" id="CHEBI:59918"/>
        <dbReference type="EC" id="2.3.1.275"/>
    </reaction>
</comment>
<comment type="function">
    <text evidence="10">Catalyzes the transfer of an acyl group from acyl-phosphate (acyl-PO(4)) to glycerol-3-phosphate (G3P) to form lysophosphatidic acid (LPA). This enzyme utilizes acyl-phosphate as fatty acyl donor, but not acyl-CoA or acyl-ACP.</text>
</comment>
<evidence type="ECO:0000256" key="4">
    <source>
        <dbReference type="ARBA" id="ARBA00022692"/>
    </source>
</evidence>
<dbReference type="InterPro" id="IPR003811">
    <property type="entry name" value="G3P_acylTferase_PlsY"/>
</dbReference>
<keyword evidence="11" id="KW-0012">Acyltransferase</keyword>
<comment type="similarity">
    <text evidence="10">Belongs to the PlsY family.</text>
</comment>
<evidence type="ECO:0000256" key="3">
    <source>
        <dbReference type="ARBA" id="ARBA00022679"/>
    </source>
</evidence>
<dbReference type="RefSeq" id="WP_201328907.1">
    <property type="nucleotide sequence ID" value="NZ_AP017470.1"/>
</dbReference>
<evidence type="ECO:0000256" key="5">
    <source>
        <dbReference type="ARBA" id="ARBA00022989"/>
    </source>
</evidence>
<dbReference type="NCBIfam" id="TIGR00023">
    <property type="entry name" value="glycerol-3-phosphate 1-O-acyltransferase PlsY"/>
    <property type="match status" value="1"/>
</dbReference>
<sequence length="199" mass="22822">MKYLFALFFSYILGSIPFSFLIAYFCGNVDLRKSGSGNVGATNLYRFCGIKYAFFGFLFDFLKGFFALYISQRFLGINGLNLILTAFAVILGHVFPVFLYFKGGKGVSTTAGVLFFLDYRIFIIIFSFFWLIYFWKKIVSLASVLSALLLIILSILFFSFGILSLERAMFFGIIGFLIIVFHRNNLKRLIKSEEKRVNE</sequence>
<dbReference type="EC" id="2.3.1.275" evidence="10"/>
<evidence type="ECO:0000256" key="10">
    <source>
        <dbReference type="HAMAP-Rule" id="MF_01043"/>
    </source>
</evidence>
<comment type="subcellular location">
    <subcellularLocation>
        <location evidence="10">Cell membrane</location>
        <topology evidence="10">Multi-pass membrane protein</topology>
    </subcellularLocation>
</comment>
<name>A0A7R6SZA5_9BACT</name>
<feature type="transmembrane region" description="Helical" evidence="10">
    <location>
        <begin position="113"/>
        <end position="134"/>
    </location>
</feature>
<protein>
    <recommendedName>
        <fullName evidence="10">Glycerol-3-phosphate acyltransferase</fullName>
    </recommendedName>
    <alternativeName>
        <fullName evidence="10">Acyl-PO4 G3P acyltransferase</fullName>
    </alternativeName>
    <alternativeName>
        <fullName evidence="10">Acyl-phosphate--glycerol-3-phosphate acyltransferase</fullName>
    </alternativeName>
    <alternativeName>
        <fullName evidence="10">G3P acyltransferase</fullName>
        <shortName evidence="10">GPAT</shortName>
        <ecNumber evidence="10">2.3.1.275</ecNumber>
    </alternativeName>
    <alternativeName>
        <fullName evidence="10">Lysophosphatidic acid synthase</fullName>
        <shortName evidence="10">LPA synthase</shortName>
    </alternativeName>
</protein>